<dbReference type="Proteomes" id="UP001152622">
    <property type="component" value="Chromosome 12"/>
</dbReference>
<keyword evidence="3" id="KW-1185">Reference proteome</keyword>
<evidence type="ECO:0000313" key="3">
    <source>
        <dbReference type="Proteomes" id="UP001152622"/>
    </source>
</evidence>
<sequence length="181" mass="19285">MGSASLRWRSAVPGGPAAVWGPFPRMTASASAPRGAQNITRDNKLHPQSQPGSFLQPRSRTNCHPKQSPSLTAVPAPPPPLPRQGVGLHAAMHCMGTRVSNKARDIVARLRAAPAAGTRSRRRLAAERGSCASCGFGVCQALEKNTFRSHRARLPANHSARGTEFQVSMKGSRQSEIPISP</sequence>
<organism evidence="2 3">
    <name type="scientific">Synaphobranchus kaupii</name>
    <name type="common">Kaup's arrowtooth eel</name>
    <dbReference type="NCBI Taxonomy" id="118154"/>
    <lineage>
        <taxon>Eukaryota</taxon>
        <taxon>Metazoa</taxon>
        <taxon>Chordata</taxon>
        <taxon>Craniata</taxon>
        <taxon>Vertebrata</taxon>
        <taxon>Euteleostomi</taxon>
        <taxon>Actinopterygii</taxon>
        <taxon>Neopterygii</taxon>
        <taxon>Teleostei</taxon>
        <taxon>Anguilliformes</taxon>
        <taxon>Synaphobranchidae</taxon>
        <taxon>Synaphobranchus</taxon>
    </lineage>
</organism>
<feature type="compositionally biased region" description="Polar residues" evidence="1">
    <location>
        <begin position="46"/>
        <end position="67"/>
    </location>
</feature>
<comment type="caution">
    <text evidence="2">The sequence shown here is derived from an EMBL/GenBank/DDBJ whole genome shotgun (WGS) entry which is preliminary data.</text>
</comment>
<name>A0A9Q1EWB2_SYNKA</name>
<proteinExistence type="predicted"/>
<evidence type="ECO:0000256" key="1">
    <source>
        <dbReference type="SAM" id="MobiDB-lite"/>
    </source>
</evidence>
<dbReference type="AlphaFoldDB" id="A0A9Q1EWB2"/>
<reference evidence="2" key="1">
    <citation type="journal article" date="2023" name="Science">
        <title>Genome structures resolve the early diversification of teleost fishes.</title>
        <authorList>
            <person name="Parey E."/>
            <person name="Louis A."/>
            <person name="Montfort J."/>
            <person name="Bouchez O."/>
            <person name="Roques C."/>
            <person name="Iampietro C."/>
            <person name="Lluch J."/>
            <person name="Castinel A."/>
            <person name="Donnadieu C."/>
            <person name="Desvignes T."/>
            <person name="Floi Bucao C."/>
            <person name="Jouanno E."/>
            <person name="Wen M."/>
            <person name="Mejri S."/>
            <person name="Dirks R."/>
            <person name="Jansen H."/>
            <person name="Henkel C."/>
            <person name="Chen W.J."/>
            <person name="Zahm M."/>
            <person name="Cabau C."/>
            <person name="Klopp C."/>
            <person name="Thompson A.W."/>
            <person name="Robinson-Rechavi M."/>
            <person name="Braasch I."/>
            <person name="Lecointre G."/>
            <person name="Bobe J."/>
            <person name="Postlethwait J.H."/>
            <person name="Berthelot C."/>
            <person name="Roest Crollius H."/>
            <person name="Guiguen Y."/>
        </authorList>
    </citation>
    <scope>NUCLEOTIDE SEQUENCE</scope>
    <source>
        <strain evidence="2">WJC10195</strain>
    </source>
</reference>
<feature type="region of interest" description="Disordered" evidence="1">
    <location>
        <begin position="1"/>
        <end position="86"/>
    </location>
</feature>
<feature type="region of interest" description="Disordered" evidence="1">
    <location>
        <begin position="157"/>
        <end position="181"/>
    </location>
</feature>
<gene>
    <name evidence="2" type="ORF">SKAU_G00304230</name>
</gene>
<accession>A0A9Q1EWB2</accession>
<protein>
    <submittedName>
        <fullName evidence="2">Uncharacterized protein</fullName>
    </submittedName>
</protein>
<feature type="compositionally biased region" description="Polar residues" evidence="1">
    <location>
        <begin position="165"/>
        <end position="181"/>
    </location>
</feature>
<evidence type="ECO:0000313" key="2">
    <source>
        <dbReference type="EMBL" id="KAJ8346230.1"/>
    </source>
</evidence>
<dbReference type="EMBL" id="JAINUF010000012">
    <property type="protein sequence ID" value="KAJ8346230.1"/>
    <property type="molecule type" value="Genomic_DNA"/>
</dbReference>